<dbReference type="AlphaFoldDB" id="A0AAW7M9V2"/>
<evidence type="ECO:0000313" key="9">
    <source>
        <dbReference type="Proteomes" id="UP001172756"/>
    </source>
</evidence>
<dbReference type="Pfam" id="PF00356">
    <property type="entry name" value="LacI"/>
    <property type="match status" value="1"/>
</dbReference>
<reference evidence="7" key="1">
    <citation type="submission" date="2023-06" db="EMBL/GenBank/DDBJ databases">
        <title>Sysu t00039.</title>
        <authorList>
            <person name="Gao L."/>
            <person name="Fang B.-Z."/>
            <person name="Li W.-J."/>
        </authorList>
    </citation>
    <scope>NUCLEOTIDE SEQUENCE</scope>
    <source>
        <strain evidence="7">SYSU T00039</strain>
    </source>
</reference>
<dbReference type="PROSITE" id="PS00356">
    <property type="entry name" value="HTH_LACI_1"/>
    <property type="match status" value="1"/>
</dbReference>
<keyword evidence="3" id="KW-0804">Transcription</keyword>
<feature type="region of interest" description="Disordered" evidence="4">
    <location>
        <begin position="333"/>
        <end position="358"/>
    </location>
</feature>
<dbReference type="GO" id="GO:0003700">
    <property type="term" value="F:DNA-binding transcription factor activity"/>
    <property type="evidence" value="ECO:0007669"/>
    <property type="project" value="TreeGrafter"/>
</dbReference>
<dbReference type="InterPro" id="IPR028082">
    <property type="entry name" value="Peripla_BP_I"/>
</dbReference>
<dbReference type="SMART" id="SM00354">
    <property type="entry name" value="HTH_LACI"/>
    <property type="match status" value="1"/>
</dbReference>
<dbReference type="EMBL" id="JAUHQB010000004">
    <property type="protein sequence ID" value="MDN4483269.1"/>
    <property type="molecule type" value="Genomic_DNA"/>
</dbReference>
<dbReference type="InterPro" id="IPR046335">
    <property type="entry name" value="LacI/GalR-like_sensor"/>
</dbReference>
<dbReference type="Proteomes" id="UP001172737">
    <property type="component" value="Unassembled WGS sequence"/>
</dbReference>
<keyword evidence="1" id="KW-0805">Transcription regulation</keyword>
<evidence type="ECO:0000256" key="1">
    <source>
        <dbReference type="ARBA" id="ARBA00023015"/>
    </source>
</evidence>
<dbReference type="Gene3D" id="1.10.260.40">
    <property type="entry name" value="lambda repressor-like DNA-binding domains"/>
    <property type="match status" value="1"/>
</dbReference>
<dbReference type="Gene3D" id="3.40.50.2300">
    <property type="match status" value="2"/>
</dbReference>
<evidence type="ECO:0000256" key="2">
    <source>
        <dbReference type="ARBA" id="ARBA00023125"/>
    </source>
</evidence>
<name>A0AAW7M9V2_9MICO</name>
<dbReference type="RefSeq" id="WP_301120871.1">
    <property type="nucleotide sequence ID" value="NZ_JAUHPX010000006.1"/>
</dbReference>
<dbReference type="InterPro" id="IPR010982">
    <property type="entry name" value="Lambda_DNA-bd_dom_sf"/>
</dbReference>
<sequence>MATIAEVAEAAGVSISTVSYALSGKRSIKPATRDKVLAVAQELGYVPHASARMLAAQRTQIIAVSEPVHPDTDDTAHMTFAMETTKAARAANYDTLLLVHDDAVEGMARSAGTGLTDGIIVLDVDEDDPRVALSRTLACPTVFIGLPADTDGLICVDLDFEEAAARAVDMLVDAGHRAIGLISHREETLERGSNFPRRFRRAFERRAAERGVDHATVYPRGHTADGPVRRLLEQLPDLDGVVLNTTADVAATLSANLELHGRVVPRDVSVIAAGVSFSTARFRVPFDTMPLDARASCAAAMELLVEAIESHAPTPQIRLLRAEYRDAGSVIVRNGAPPPVAPETPGEAAPDDAPALQP</sequence>
<feature type="domain" description="HTH lacI-type" evidence="5">
    <location>
        <begin position="2"/>
        <end position="56"/>
    </location>
</feature>
<keyword evidence="2 7" id="KW-0238">DNA-binding</keyword>
<dbReference type="Pfam" id="PF13377">
    <property type="entry name" value="Peripla_BP_3"/>
    <property type="match status" value="1"/>
</dbReference>
<comment type="caution">
    <text evidence="7">The sequence shown here is derived from an EMBL/GenBank/DDBJ whole genome shotgun (WGS) entry which is preliminary data.</text>
</comment>
<evidence type="ECO:0000256" key="4">
    <source>
        <dbReference type="SAM" id="MobiDB-lite"/>
    </source>
</evidence>
<evidence type="ECO:0000256" key="3">
    <source>
        <dbReference type="ARBA" id="ARBA00023163"/>
    </source>
</evidence>
<proteinExistence type="predicted"/>
<dbReference type="PANTHER" id="PTHR30146">
    <property type="entry name" value="LACI-RELATED TRANSCRIPTIONAL REPRESSOR"/>
    <property type="match status" value="1"/>
</dbReference>
<dbReference type="InterPro" id="IPR000843">
    <property type="entry name" value="HTH_LacI"/>
</dbReference>
<dbReference type="GO" id="GO:0000976">
    <property type="term" value="F:transcription cis-regulatory region binding"/>
    <property type="evidence" value="ECO:0007669"/>
    <property type="project" value="TreeGrafter"/>
</dbReference>
<protein>
    <submittedName>
        <fullName evidence="7">LacI family DNA-binding transcriptional regulator</fullName>
    </submittedName>
</protein>
<organism evidence="7 8">
    <name type="scientific">Demequina lignilytica</name>
    <dbReference type="NCBI Taxonomy" id="3051663"/>
    <lineage>
        <taxon>Bacteria</taxon>
        <taxon>Bacillati</taxon>
        <taxon>Actinomycetota</taxon>
        <taxon>Actinomycetes</taxon>
        <taxon>Micrococcales</taxon>
        <taxon>Demequinaceae</taxon>
        <taxon>Demequina</taxon>
    </lineage>
</organism>
<keyword evidence="8" id="KW-1185">Reference proteome</keyword>
<evidence type="ECO:0000313" key="7">
    <source>
        <dbReference type="EMBL" id="MDN4488696.1"/>
    </source>
</evidence>
<dbReference type="SUPFAM" id="SSF53822">
    <property type="entry name" value="Periplasmic binding protein-like I"/>
    <property type="match status" value="1"/>
</dbReference>
<gene>
    <name evidence="6" type="ORF">QQ002_06935</name>
    <name evidence="7" type="ORF">QQX10_11015</name>
</gene>
<reference evidence="6 9" key="2">
    <citation type="submission" date="2023-06" db="EMBL/GenBank/DDBJ databases">
        <title>SYSU T0a273.</title>
        <authorList>
            <person name="Gao L."/>
            <person name="Fang B.-Z."/>
            <person name="Li W.-J."/>
        </authorList>
    </citation>
    <scope>NUCLEOTIDE SEQUENCE [LARGE SCALE GENOMIC DNA]</scope>
    <source>
        <strain evidence="6 9">SYSU T0a273</strain>
    </source>
</reference>
<dbReference type="PANTHER" id="PTHR30146:SF153">
    <property type="entry name" value="LACTOSE OPERON REPRESSOR"/>
    <property type="match status" value="1"/>
</dbReference>
<evidence type="ECO:0000313" key="8">
    <source>
        <dbReference type="Proteomes" id="UP001172737"/>
    </source>
</evidence>
<evidence type="ECO:0000259" key="5">
    <source>
        <dbReference type="PROSITE" id="PS50932"/>
    </source>
</evidence>
<evidence type="ECO:0000313" key="6">
    <source>
        <dbReference type="EMBL" id="MDN4483269.1"/>
    </source>
</evidence>
<dbReference type="EMBL" id="JAUHPX010000006">
    <property type="protein sequence ID" value="MDN4488696.1"/>
    <property type="molecule type" value="Genomic_DNA"/>
</dbReference>
<accession>A0AAW7M9V2</accession>
<dbReference type="PROSITE" id="PS50932">
    <property type="entry name" value="HTH_LACI_2"/>
    <property type="match status" value="1"/>
</dbReference>
<dbReference type="Proteomes" id="UP001172756">
    <property type="component" value="Unassembled WGS sequence"/>
</dbReference>
<dbReference type="SUPFAM" id="SSF47413">
    <property type="entry name" value="lambda repressor-like DNA-binding domains"/>
    <property type="match status" value="1"/>
</dbReference>
<dbReference type="CDD" id="cd01392">
    <property type="entry name" value="HTH_LacI"/>
    <property type="match status" value="1"/>
</dbReference>